<organism evidence="1 2">
    <name type="scientific">Phytobacter diazotrophicus</name>
    <dbReference type="NCBI Taxonomy" id="395631"/>
    <lineage>
        <taxon>Bacteria</taxon>
        <taxon>Pseudomonadati</taxon>
        <taxon>Pseudomonadota</taxon>
        <taxon>Gammaproteobacteria</taxon>
        <taxon>Enterobacterales</taxon>
        <taxon>Enterobacteriaceae</taxon>
        <taxon>Phytobacter</taxon>
    </lineage>
</organism>
<dbReference type="Pfam" id="PF09048">
    <property type="entry name" value="Cro"/>
    <property type="match status" value="1"/>
</dbReference>
<accession>A0ABM7VYR8</accession>
<keyword evidence="2" id="KW-1185">Reference proteome</keyword>
<dbReference type="InterPro" id="IPR038202">
    <property type="entry name" value="Cro_sf"/>
</dbReference>
<name>A0ABM7VYR8_9ENTR</name>
<dbReference type="EMBL" id="AP025334">
    <property type="protein sequence ID" value="BDD52104.1"/>
    <property type="molecule type" value="Genomic_DNA"/>
</dbReference>
<dbReference type="InterPro" id="IPR010982">
    <property type="entry name" value="Lambda_DNA-bd_dom_sf"/>
</dbReference>
<reference evidence="1 2" key="1">
    <citation type="submission" date="2021-12" db="EMBL/GenBank/DDBJ databases">
        <title>Complete genome sequence of Phytobacter diazotrophicus TA9734.</title>
        <authorList>
            <person name="Kubota H."/>
            <person name="Nakayama Y."/>
            <person name="Ariyoshi T."/>
        </authorList>
    </citation>
    <scope>NUCLEOTIDE SEQUENCE [LARGE SCALE GENOMIC DNA]</scope>
    <source>
        <strain evidence="1 2">TA9734</strain>
    </source>
</reference>
<dbReference type="InterPro" id="IPR000655">
    <property type="entry name" value="Cro-like"/>
</dbReference>
<gene>
    <name evidence="1" type="ORF">PDTA9734_35910</name>
</gene>
<dbReference type="PIRSF" id="PIRSF003217">
    <property type="entry name" value="Cro_protein"/>
    <property type="match status" value="1"/>
</dbReference>
<dbReference type="Gene3D" id="3.30.240.10">
    <property type="entry name" value="CRO Repressor"/>
    <property type="match status" value="1"/>
</dbReference>
<dbReference type="SUPFAM" id="SSF47413">
    <property type="entry name" value="lambda repressor-like DNA-binding domains"/>
    <property type="match status" value="1"/>
</dbReference>
<protein>
    <recommendedName>
        <fullName evidence="3">Cro protein</fullName>
    </recommendedName>
</protein>
<dbReference type="RefSeq" id="WP_125125022.1">
    <property type="nucleotide sequence ID" value="NZ_AP025334.1"/>
</dbReference>
<evidence type="ECO:0000313" key="1">
    <source>
        <dbReference type="EMBL" id="BDD52104.1"/>
    </source>
</evidence>
<proteinExistence type="predicted"/>
<evidence type="ECO:0008006" key="3">
    <source>
        <dbReference type="Google" id="ProtNLM"/>
    </source>
</evidence>
<sequence length="64" mass="7079">MKKLTLREFAEQVGQVKAASKLGIRQSAISKALRLKRNIFVEVNPDGTVKAEEVKPFPTQKAAI</sequence>
<evidence type="ECO:0000313" key="2">
    <source>
        <dbReference type="Proteomes" id="UP001320460"/>
    </source>
</evidence>
<dbReference type="Proteomes" id="UP001320460">
    <property type="component" value="Chromosome"/>
</dbReference>